<feature type="domain" description="Trafficking protein particle complex II-specific subunit 65 IgD3" evidence="2">
    <location>
        <begin position="471"/>
        <end position="645"/>
    </location>
</feature>
<comment type="caution">
    <text evidence="3">The sequence shown here is derived from an EMBL/GenBank/DDBJ whole genome shotgun (WGS) entry which is preliminary data.</text>
</comment>
<organism evidence="3 4">
    <name type="scientific">Fusarium gaditjirri</name>
    <dbReference type="NCBI Taxonomy" id="282569"/>
    <lineage>
        <taxon>Eukaryota</taxon>
        <taxon>Fungi</taxon>
        <taxon>Dikarya</taxon>
        <taxon>Ascomycota</taxon>
        <taxon>Pezizomycotina</taxon>
        <taxon>Sordariomycetes</taxon>
        <taxon>Hypocreomycetidae</taxon>
        <taxon>Hypocreales</taxon>
        <taxon>Nectriaceae</taxon>
        <taxon>Fusarium</taxon>
        <taxon>Fusarium nisikadoi species complex</taxon>
    </lineage>
</organism>
<dbReference type="Proteomes" id="UP000604273">
    <property type="component" value="Unassembled WGS sequence"/>
</dbReference>
<dbReference type="EMBL" id="JABFAI010000165">
    <property type="protein sequence ID" value="KAF4951870.1"/>
    <property type="molecule type" value="Genomic_DNA"/>
</dbReference>
<dbReference type="GO" id="GO:0006891">
    <property type="term" value="P:intra-Golgi vesicle-mediated transport"/>
    <property type="evidence" value="ECO:0007669"/>
    <property type="project" value="InterPro"/>
</dbReference>
<reference evidence="3" key="1">
    <citation type="journal article" date="2020" name="BMC Genomics">
        <title>Correction to: Identification and distribution of gene clusters required for synthesis of sphingolipid metabolism inhibitors in diverse species of the filamentous fungus Fusarium.</title>
        <authorList>
            <person name="Kim H.S."/>
            <person name="Lohmar J.M."/>
            <person name="Busman M."/>
            <person name="Brown D.W."/>
            <person name="Naumann T.A."/>
            <person name="Divon H.H."/>
            <person name="Lysoe E."/>
            <person name="Uhlig S."/>
            <person name="Proctor R.H."/>
        </authorList>
    </citation>
    <scope>NUCLEOTIDE SEQUENCE</scope>
    <source>
        <strain evidence="3">NRRL 45417</strain>
    </source>
</reference>
<reference evidence="3" key="2">
    <citation type="submission" date="2020-05" db="EMBL/GenBank/DDBJ databases">
        <authorList>
            <person name="Kim H.-S."/>
            <person name="Proctor R.H."/>
            <person name="Brown D.W."/>
        </authorList>
    </citation>
    <scope>NUCLEOTIDE SEQUENCE</scope>
    <source>
        <strain evidence="3">NRRL 45417</strain>
    </source>
</reference>
<evidence type="ECO:0000313" key="3">
    <source>
        <dbReference type="EMBL" id="KAF4951870.1"/>
    </source>
</evidence>
<dbReference type="Pfam" id="PF12735">
    <property type="entry name" value="IgD3_Trs65"/>
    <property type="match status" value="1"/>
</dbReference>
<evidence type="ECO:0000259" key="2">
    <source>
        <dbReference type="Pfam" id="PF12735"/>
    </source>
</evidence>
<protein>
    <recommendedName>
        <fullName evidence="2">Trafficking protein particle complex II-specific subunit 65 IgD3 domain-containing protein</fullName>
    </recommendedName>
</protein>
<dbReference type="GO" id="GO:1990071">
    <property type="term" value="C:TRAPPII protein complex"/>
    <property type="evidence" value="ECO:0007669"/>
    <property type="project" value="InterPro"/>
</dbReference>
<name>A0A8H4T5U8_9HYPO</name>
<proteinExistence type="predicted"/>
<dbReference type="GO" id="GO:0005802">
    <property type="term" value="C:trans-Golgi network"/>
    <property type="evidence" value="ECO:0007669"/>
    <property type="project" value="TreeGrafter"/>
</dbReference>
<keyword evidence="4" id="KW-1185">Reference proteome</keyword>
<sequence length="650" mass="70823">MSDSGNTTDRESIPTEATQHEPESLTQLKRSLFITDPTTEFAEKSHLSYLIPENTDLDLEAAFKDVEPGKSILDSIKRRDILFFGKQRIVSRVTLLLTIPDETVNVLLLLKSPWKDEASLRTHLNRLVISVEAQIVNSKTHGKENSTTDTIFSGTVPDINDPFIIVDGGDEEEEEEDVVVEEDSNDSEESGDDANLGQSVFAVWKLPVFLSRPRTRISAPAIIFTASASMKPEVSTDLIGKGSGYLQSGVPSGFNLLESFGSDAALGGVKPRLSALRVSRVTPVTRSQDVTKHIRALPQVQHKIFPVVHTRIRFSRPTTAPTSSAVIALLEVDFTSHFECEISLNRIELSILDATVENLNNDAGMQLPLSCVSHDHITFLYRIAPRQHDVTIKNPMRELDIEISATAQVIPDRCTPSMNMSWSTQLDFTLPVNPGYGSATAGTGIVRAHRPSQLSITGQAVNPLVSPSIIRPDALPTLEAATSNTDASITELGITMTFTGPSEPVYPGQVFSWTVYIVNRATEKNSAPPRKLALVAIPKRRRGEVHMTRPPSVGGRRHGEKDVADAVTDENVLHALQKNSSVESTDVVCLSADTRIGPLAPGACHVVELQFLALQEGVVGLEAMRVVDLGSQEHVDIRDLPTMLVEPAAA</sequence>
<dbReference type="OrthoDB" id="5345392at2759"/>
<dbReference type="InterPro" id="IPR055420">
    <property type="entry name" value="IgD3_Trs65"/>
</dbReference>
<feature type="compositionally biased region" description="Basic and acidic residues" evidence="1">
    <location>
        <begin position="8"/>
        <end position="23"/>
    </location>
</feature>
<evidence type="ECO:0000313" key="4">
    <source>
        <dbReference type="Proteomes" id="UP000604273"/>
    </source>
</evidence>
<dbReference type="PANTHER" id="PTHR28159:SF1">
    <property type="entry name" value="TRAFFICKING PROTEIN PARTICLE COMPLEX II-SPECIFIC SUBUNIT 65"/>
    <property type="match status" value="1"/>
</dbReference>
<dbReference type="InterPro" id="IPR024662">
    <property type="entry name" value="Trs65"/>
</dbReference>
<accession>A0A8H4T5U8</accession>
<feature type="region of interest" description="Disordered" evidence="1">
    <location>
        <begin position="171"/>
        <end position="194"/>
    </location>
</feature>
<evidence type="ECO:0000256" key="1">
    <source>
        <dbReference type="SAM" id="MobiDB-lite"/>
    </source>
</evidence>
<feature type="region of interest" description="Disordered" evidence="1">
    <location>
        <begin position="1"/>
        <end position="24"/>
    </location>
</feature>
<gene>
    <name evidence="3" type="ORF">FGADI_7163</name>
</gene>
<feature type="compositionally biased region" description="Acidic residues" evidence="1">
    <location>
        <begin position="171"/>
        <end position="192"/>
    </location>
</feature>
<dbReference type="AlphaFoldDB" id="A0A8H4T5U8"/>
<dbReference type="PANTHER" id="PTHR28159">
    <property type="entry name" value="TRAFFICKING PROTEIN PARTICLE COMPLEX II-SPECIFIC SUBUNIT 65"/>
    <property type="match status" value="1"/>
</dbReference>